<reference evidence="1 2" key="1">
    <citation type="submission" date="2023-07" db="EMBL/GenBank/DDBJ databases">
        <title>Sorghum-associated microbial communities from plants grown in Nebraska, USA.</title>
        <authorList>
            <person name="Schachtman D."/>
        </authorList>
    </citation>
    <scope>NUCLEOTIDE SEQUENCE [LARGE SCALE GENOMIC DNA]</scope>
    <source>
        <strain evidence="1 2">DS1314</strain>
    </source>
</reference>
<keyword evidence="2" id="KW-1185">Reference proteome</keyword>
<dbReference type="EMBL" id="JAUSTI010000020">
    <property type="protein sequence ID" value="MDQ0173470.1"/>
    <property type="molecule type" value="Genomic_DNA"/>
</dbReference>
<evidence type="ECO:0000313" key="2">
    <source>
        <dbReference type="Proteomes" id="UP001233836"/>
    </source>
</evidence>
<protein>
    <submittedName>
        <fullName evidence="1">Uncharacterized protein</fullName>
    </submittedName>
</protein>
<comment type="caution">
    <text evidence="1">The sequence shown here is derived from an EMBL/GenBank/DDBJ whole genome shotgun (WGS) entry which is preliminary data.</text>
</comment>
<dbReference type="RefSeq" id="WP_307220527.1">
    <property type="nucleotide sequence ID" value="NZ_JAUSTI010000020.1"/>
</dbReference>
<accession>A0ABT9WJJ9</accession>
<proteinExistence type="predicted"/>
<evidence type="ECO:0000313" key="1">
    <source>
        <dbReference type="EMBL" id="MDQ0173470.1"/>
    </source>
</evidence>
<organism evidence="1 2">
    <name type="scientific">Paenibacillus tundrae</name>
    <dbReference type="NCBI Taxonomy" id="528187"/>
    <lineage>
        <taxon>Bacteria</taxon>
        <taxon>Bacillati</taxon>
        <taxon>Bacillota</taxon>
        <taxon>Bacilli</taxon>
        <taxon>Bacillales</taxon>
        <taxon>Paenibacillaceae</taxon>
        <taxon>Paenibacillus</taxon>
    </lineage>
</organism>
<sequence>MAEPTFSITYDMTIRQALYDFYLMKKNQLLNPELIASLDDQPVKAHIQELIQQLSRTM</sequence>
<dbReference type="Proteomes" id="UP001233836">
    <property type="component" value="Unassembled WGS sequence"/>
</dbReference>
<gene>
    <name evidence="1" type="ORF">J2T19_004963</name>
</gene>
<name>A0ABT9WJJ9_9BACL</name>